<protein>
    <submittedName>
        <fullName evidence="1">Uncharacterized protein</fullName>
    </submittedName>
</protein>
<proteinExistence type="predicted"/>
<accession>B7K462</accession>
<name>B7K462_RIPO1</name>
<dbReference type="EMBL" id="CP001287">
    <property type="protein sequence ID" value="ACK67768.1"/>
    <property type="molecule type" value="Genomic_DNA"/>
</dbReference>
<reference evidence="2" key="1">
    <citation type="journal article" date="2011" name="MBio">
        <title>Novel metabolic attributes of the genus Cyanothece, comprising a group of unicellular nitrogen-fixing Cyanobacteria.</title>
        <authorList>
            <person name="Bandyopadhyay A."/>
            <person name="Elvitigala T."/>
            <person name="Welsh E."/>
            <person name="Stockel J."/>
            <person name="Liberton M."/>
            <person name="Min H."/>
            <person name="Sherman L.A."/>
            <person name="Pakrasi H.B."/>
        </authorList>
    </citation>
    <scope>NUCLEOTIDE SEQUENCE [LARGE SCALE GENOMIC DNA]</scope>
    <source>
        <strain evidence="2">PCC 8801</strain>
    </source>
</reference>
<keyword evidence="2" id="KW-1185">Reference proteome</keyword>
<organism evidence="1 2">
    <name type="scientific">Rippkaea orientalis (strain PCC 8801 / RF-1)</name>
    <name type="common">Cyanothece sp. (strain PCC 8801)</name>
    <dbReference type="NCBI Taxonomy" id="41431"/>
    <lineage>
        <taxon>Bacteria</taxon>
        <taxon>Bacillati</taxon>
        <taxon>Cyanobacteriota</taxon>
        <taxon>Cyanophyceae</taxon>
        <taxon>Oscillatoriophycideae</taxon>
        <taxon>Chroococcales</taxon>
        <taxon>Aphanothecaceae</taxon>
        <taxon>Rippkaea</taxon>
        <taxon>Rippkaea orientalis</taxon>
    </lineage>
</organism>
<sequence>MTNITSKERFDDVASKNPDGTVDYAYHGFNYVIAVDEHLFHVRTYDDEPGVATVISPTDARTCPEARALVDFITSTLGCTSLKFYCGWIGTYCSVEIRTLEFTVRSHSS</sequence>
<dbReference type="HOGENOM" id="CLU_2247741_0_0_3"/>
<gene>
    <name evidence="1" type="ordered locus">PCC8801_3818</name>
</gene>
<evidence type="ECO:0000313" key="2">
    <source>
        <dbReference type="Proteomes" id="UP000008204"/>
    </source>
</evidence>
<dbReference type="STRING" id="41431.PCC8801_3818"/>
<dbReference type="eggNOG" id="ENOG502ZW2D">
    <property type="taxonomic scope" value="Bacteria"/>
</dbReference>
<evidence type="ECO:0000313" key="1">
    <source>
        <dbReference type="EMBL" id="ACK67768.1"/>
    </source>
</evidence>
<dbReference type="KEGG" id="cyp:PCC8801_3818"/>
<dbReference type="Proteomes" id="UP000008204">
    <property type="component" value="Chromosome"/>
</dbReference>
<dbReference type="AlphaFoldDB" id="B7K462"/>
<dbReference type="OrthoDB" id="7007743at2"/>